<name>A0A813J164_POLGL</name>
<evidence type="ECO:0000313" key="2">
    <source>
        <dbReference type="EMBL" id="CAE8660599.1"/>
    </source>
</evidence>
<accession>A0A813J164</accession>
<comment type="caution">
    <text evidence="2">The sequence shown here is derived from an EMBL/GenBank/DDBJ whole genome shotgun (WGS) entry which is preliminary data.</text>
</comment>
<feature type="region of interest" description="Disordered" evidence="1">
    <location>
        <begin position="64"/>
        <end position="185"/>
    </location>
</feature>
<dbReference type="Proteomes" id="UP000626109">
    <property type="component" value="Unassembled WGS sequence"/>
</dbReference>
<feature type="non-terminal residue" evidence="2">
    <location>
        <position position="1"/>
    </location>
</feature>
<feature type="non-terminal residue" evidence="2">
    <location>
        <position position="185"/>
    </location>
</feature>
<dbReference type="AlphaFoldDB" id="A0A813J164"/>
<sequence>ETVWMYARRCRSSEHGTEASWESLAHQASASQARASNAGSSSLDMDSIEEVTADEVEQSMCSLTASILSQSRPTRSVSPPHRCQPAPEQVFSGREMRPEQPTPTSCPALLSGPLLTRPPSPTRSPQPPLPPSPRTRSQQTQQSEMFDQRWQQFYESLPTVGSVPTVRPGRASSGKAIYRSTASNQ</sequence>
<protein>
    <submittedName>
        <fullName evidence="2">Uncharacterized protein</fullName>
    </submittedName>
</protein>
<proteinExistence type="predicted"/>
<feature type="compositionally biased region" description="Pro residues" evidence="1">
    <location>
        <begin position="116"/>
        <end position="133"/>
    </location>
</feature>
<dbReference type="EMBL" id="CAJNNW010017251">
    <property type="protein sequence ID" value="CAE8660599.1"/>
    <property type="molecule type" value="Genomic_DNA"/>
</dbReference>
<feature type="compositionally biased region" description="Polar residues" evidence="1">
    <location>
        <begin position="64"/>
        <end position="77"/>
    </location>
</feature>
<evidence type="ECO:0000313" key="3">
    <source>
        <dbReference type="Proteomes" id="UP000626109"/>
    </source>
</evidence>
<gene>
    <name evidence="2" type="ORF">PGLA2088_LOCUS14203</name>
</gene>
<feature type="compositionally biased region" description="Low complexity" evidence="1">
    <location>
        <begin position="134"/>
        <end position="143"/>
    </location>
</feature>
<feature type="compositionally biased region" description="Low complexity" evidence="1">
    <location>
        <begin position="23"/>
        <end position="42"/>
    </location>
</feature>
<reference evidence="2" key="1">
    <citation type="submission" date="2021-02" db="EMBL/GenBank/DDBJ databases">
        <authorList>
            <person name="Dougan E. K."/>
            <person name="Rhodes N."/>
            <person name="Thang M."/>
            <person name="Chan C."/>
        </authorList>
    </citation>
    <scope>NUCLEOTIDE SEQUENCE</scope>
</reference>
<feature type="region of interest" description="Disordered" evidence="1">
    <location>
        <begin position="13"/>
        <end position="51"/>
    </location>
</feature>
<organism evidence="2 3">
    <name type="scientific">Polarella glacialis</name>
    <name type="common">Dinoflagellate</name>
    <dbReference type="NCBI Taxonomy" id="89957"/>
    <lineage>
        <taxon>Eukaryota</taxon>
        <taxon>Sar</taxon>
        <taxon>Alveolata</taxon>
        <taxon>Dinophyceae</taxon>
        <taxon>Suessiales</taxon>
        <taxon>Suessiaceae</taxon>
        <taxon>Polarella</taxon>
    </lineage>
</organism>
<evidence type="ECO:0000256" key="1">
    <source>
        <dbReference type="SAM" id="MobiDB-lite"/>
    </source>
</evidence>